<evidence type="ECO:0000313" key="6">
    <source>
        <dbReference type="Proteomes" id="UP000697127"/>
    </source>
</evidence>
<dbReference type="SUPFAM" id="SSF63411">
    <property type="entry name" value="LuxS/MPP-like metallohydrolase"/>
    <property type="match status" value="2"/>
</dbReference>
<dbReference type="EMBL" id="PUHW01000071">
    <property type="protein sequence ID" value="KAG0689585.1"/>
    <property type="molecule type" value="Genomic_DNA"/>
</dbReference>
<dbReference type="Pfam" id="PF00675">
    <property type="entry name" value="Peptidase_M16"/>
    <property type="match status" value="1"/>
</dbReference>
<gene>
    <name evidence="5" type="primary">MAS2</name>
    <name evidence="5" type="ORF">C6P40_004791</name>
</gene>
<organism evidence="5 6">
    <name type="scientific">Pichia californica</name>
    <dbReference type="NCBI Taxonomy" id="460514"/>
    <lineage>
        <taxon>Eukaryota</taxon>
        <taxon>Fungi</taxon>
        <taxon>Dikarya</taxon>
        <taxon>Ascomycota</taxon>
        <taxon>Saccharomycotina</taxon>
        <taxon>Pichiomycetes</taxon>
        <taxon>Pichiales</taxon>
        <taxon>Pichiaceae</taxon>
        <taxon>Pichia</taxon>
    </lineage>
</organism>
<dbReference type="Gene3D" id="3.30.830.10">
    <property type="entry name" value="Metalloenzyme, LuxS/M16 peptidase-like"/>
    <property type="match status" value="2"/>
</dbReference>
<dbReference type="GO" id="GO:0006627">
    <property type="term" value="P:protein processing involved in protein targeting to mitochondrion"/>
    <property type="evidence" value="ECO:0007669"/>
    <property type="project" value="TreeGrafter"/>
</dbReference>
<comment type="function">
    <text evidence="1">Substrate recognition and binding subunit of the essential mitochondrial processing protease (MPP), which cleaves the mitochondrial sequence off newly imported precursors proteins.</text>
</comment>
<dbReference type="GO" id="GO:0005739">
    <property type="term" value="C:mitochondrion"/>
    <property type="evidence" value="ECO:0007669"/>
    <property type="project" value="TreeGrafter"/>
</dbReference>
<sequence>MLSRSFTCQTASNASRRLLKNTFRIIQTGKYSTNNNSTNVNLSTPTIIKTLPNGIKLAIDPTPSYFSAIGFYVTAGSRYEETYGLTGCSHILDKLSFKSTENYSTKQMADSLNKLGGNYMCASSREAMLYQASVFNHDVEKMFGLLSETVLKPNLLNDEINEQLISAEYELNEIWLQSDLILPELFQQVAYNNSNLGCPLLCPADKLRSINRDELLRYRDIFYRPENLVIAFSGVGETQVNELIEKYIPESSTVSSEKLIKEPALYTGGEFSLPVPEGLEYRGEEFHHIYVGFEGVDISSEDVYKLAVLQMLIGGGGSFSAGGPGKGMYSRAYTRVLNQYGFVESCKSFIHNFTDSGLFGLSLACVPQANRVMSELIGYELNLLMSRDIGKGGISEHEVSRAKNQLKSSLMMNLESKMVQLEDMGRQEQIYGKRIDVLEMCSKIDAITRNDLIQIAEKIFTGSEPTIVVQGDREAFGDIKGMLNRYGLGNIGGNQTTGNEKKTKSRGWF</sequence>
<accession>A0A9P7BGS5</accession>
<dbReference type="InterPro" id="IPR011249">
    <property type="entry name" value="Metalloenz_LuxS/M16"/>
</dbReference>
<reference evidence="5" key="1">
    <citation type="submission" date="2020-11" db="EMBL/GenBank/DDBJ databases">
        <title>Kefir isolates.</title>
        <authorList>
            <person name="Marcisauskas S."/>
            <person name="Kim Y."/>
            <person name="Blasche S."/>
        </authorList>
    </citation>
    <scope>NUCLEOTIDE SEQUENCE</scope>
    <source>
        <strain evidence="5">Olga-1</strain>
    </source>
</reference>
<dbReference type="PANTHER" id="PTHR11851:SF49">
    <property type="entry name" value="MITOCHONDRIAL-PROCESSING PEPTIDASE SUBUNIT ALPHA"/>
    <property type="match status" value="1"/>
</dbReference>
<dbReference type="OrthoDB" id="277191at2759"/>
<evidence type="ECO:0000256" key="1">
    <source>
        <dbReference type="ARBA" id="ARBA00002123"/>
    </source>
</evidence>
<evidence type="ECO:0000259" key="4">
    <source>
        <dbReference type="Pfam" id="PF05193"/>
    </source>
</evidence>
<dbReference type="InterPro" id="IPR007863">
    <property type="entry name" value="Peptidase_M16_C"/>
</dbReference>
<keyword evidence="6" id="KW-1185">Reference proteome</keyword>
<comment type="similarity">
    <text evidence="2">Belongs to the peptidase M16 family.</text>
</comment>
<feature type="domain" description="Peptidase M16 N-terminal" evidence="3">
    <location>
        <begin position="63"/>
        <end position="203"/>
    </location>
</feature>
<dbReference type="Pfam" id="PF05193">
    <property type="entry name" value="Peptidase_M16_C"/>
    <property type="match status" value="1"/>
</dbReference>
<evidence type="ECO:0000313" key="5">
    <source>
        <dbReference type="EMBL" id="KAG0689585.1"/>
    </source>
</evidence>
<dbReference type="Proteomes" id="UP000697127">
    <property type="component" value="Unassembled WGS sequence"/>
</dbReference>
<dbReference type="GO" id="GO:0046872">
    <property type="term" value="F:metal ion binding"/>
    <property type="evidence" value="ECO:0007669"/>
    <property type="project" value="InterPro"/>
</dbReference>
<feature type="domain" description="Peptidase M16 C-terminal" evidence="4">
    <location>
        <begin position="209"/>
        <end position="406"/>
    </location>
</feature>
<dbReference type="InterPro" id="IPR011765">
    <property type="entry name" value="Pept_M16_N"/>
</dbReference>
<comment type="caution">
    <text evidence="5">The sequence shown here is derived from an EMBL/GenBank/DDBJ whole genome shotgun (WGS) entry which is preliminary data.</text>
</comment>
<proteinExistence type="inferred from homology"/>
<dbReference type="PANTHER" id="PTHR11851">
    <property type="entry name" value="METALLOPROTEASE"/>
    <property type="match status" value="1"/>
</dbReference>
<name>A0A9P7BGS5_9ASCO</name>
<dbReference type="AlphaFoldDB" id="A0A9P7BGS5"/>
<evidence type="ECO:0000259" key="3">
    <source>
        <dbReference type="Pfam" id="PF00675"/>
    </source>
</evidence>
<evidence type="ECO:0000256" key="2">
    <source>
        <dbReference type="ARBA" id="ARBA00007261"/>
    </source>
</evidence>
<dbReference type="InterPro" id="IPR050361">
    <property type="entry name" value="MPP/UQCRC_Complex"/>
</dbReference>
<protein>
    <submittedName>
        <fullName evidence="5">Mitochondrial-processing peptidase subunit alpha</fullName>
    </submittedName>
</protein>